<dbReference type="Proteomes" id="UP000294506">
    <property type="component" value="Unassembled WGS sequence"/>
</dbReference>
<reference evidence="1 2" key="1">
    <citation type="submission" date="2019-03" db="EMBL/GenBank/DDBJ databases">
        <title>Genomic Encyclopedia of Type Strains, Phase III (KMG-III): the genomes of soil and plant-associated and newly described type strains.</title>
        <authorList>
            <person name="Whitman W."/>
        </authorList>
    </citation>
    <scope>NUCLEOTIDE SEQUENCE [LARGE SCALE GENOMIC DNA]</scope>
    <source>
        <strain evidence="1 2">DSM 27373</strain>
    </source>
</reference>
<dbReference type="RefSeq" id="WP_036476128.1">
    <property type="nucleotide sequence ID" value="NZ_SOAN01000012.1"/>
</dbReference>
<gene>
    <name evidence="1" type="ORF">EV640_1123</name>
</gene>
<protein>
    <submittedName>
        <fullName evidence="1">Uncharacterized protein</fullName>
    </submittedName>
</protein>
<comment type="caution">
    <text evidence="1">The sequence shown here is derived from an EMBL/GenBank/DDBJ whole genome shotgun (WGS) entry which is preliminary data.</text>
</comment>
<proteinExistence type="predicted"/>
<evidence type="ECO:0000313" key="1">
    <source>
        <dbReference type="EMBL" id="TDS82936.1"/>
    </source>
</evidence>
<organism evidence="1 2">
    <name type="scientific">Nesterenkonia aurantiaca</name>
    <dbReference type="NCBI Taxonomy" id="1436010"/>
    <lineage>
        <taxon>Bacteria</taxon>
        <taxon>Bacillati</taxon>
        <taxon>Actinomycetota</taxon>
        <taxon>Actinomycetes</taxon>
        <taxon>Micrococcales</taxon>
        <taxon>Micrococcaceae</taxon>
        <taxon>Nesterenkonia</taxon>
    </lineage>
</organism>
<dbReference type="EMBL" id="SOAN01000012">
    <property type="protein sequence ID" value="TDS82936.1"/>
    <property type="molecule type" value="Genomic_DNA"/>
</dbReference>
<evidence type="ECO:0000313" key="2">
    <source>
        <dbReference type="Proteomes" id="UP000294506"/>
    </source>
</evidence>
<dbReference type="InterPro" id="IPR011256">
    <property type="entry name" value="Reg_factor_effector_dom_sf"/>
</dbReference>
<accession>A0A4R7FW99</accession>
<name>A0A4R7FW99_9MICC</name>
<sequence>MTEKIDFKKTSPRCKARPGHCQIIELPDMQSLMIDGHGDPNTSPAYAAALTSLCPLAYSLKFTSEREMFDAAVTAVRTKRGPGR</sequence>
<keyword evidence="2" id="KW-1185">Reference proteome</keyword>
<dbReference type="Gene3D" id="3.20.80.10">
    <property type="entry name" value="Regulatory factor, effector binding domain"/>
    <property type="match status" value="1"/>
</dbReference>
<dbReference type="AlphaFoldDB" id="A0A4R7FW99"/>